<evidence type="ECO:0000256" key="3">
    <source>
        <dbReference type="ARBA" id="ARBA00022656"/>
    </source>
</evidence>
<dbReference type="AlphaFoldDB" id="A0AA41S2M9"/>
<name>A0AA41S2M9_PAPNU</name>
<gene>
    <name evidence="7" type="ORF">MKW94_020551</name>
</gene>
<dbReference type="PANTHER" id="PTHR33920">
    <property type="entry name" value="THIONIN-2.1-RELATED"/>
    <property type="match status" value="1"/>
</dbReference>
<sequence>MEGKTPTVSVVMMGAILIGLFLTSTSVEAQSCCKDTTARNCYNVCRRLGGSRPVCSASCNCKIISGQTETTMKGASSTSNFCKLGCATSVCSNIIDLENSRGGHEELQACLDCQFDN</sequence>
<keyword evidence="8" id="KW-1185">Reference proteome</keyword>
<evidence type="ECO:0000313" key="8">
    <source>
        <dbReference type="Proteomes" id="UP001177140"/>
    </source>
</evidence>
<dbReference type="SUPFAM" id="SSF57429">
    <property type="entry name" value="Crambin-like"/>
    <property type="match status" value="1"/>
</dbReference>
<dbReference type="GO" id="GO:0006952">
    <property type="term" value="P:defense response"/>
    <property type="evidence" value="ECO:0007669"/>
    <property type="project" value="UniProtKB-KW"/>
</dbReference>
<dbReference type="EMBL" id="JAJJMA010067495">
    <property type="protein sequence ID" value="MCL7027375.1"/>
    <property type="molecule type" value="Genomic_DNA"/>
</dbReference>
<dbReference type="GO" id="GO:0090729">
    <property type="term" value="F:toxin activity"/>
    <property type="evidence" value="ECO:0007669"/>
    <property type="project" value="UniProtKB-KW"/>
</dbReference>
<comment type="caution">
    <text evidence="7">The sequence shown here is derived from an EMBL/GenBank/DDBJ whole genome shotgun (WGS) entry which is preliminary data.</text>
</comment>
<keyword evidence="6" id="KW-0732">Signal</keyword>
<evidence type="ECO:0000256" key="2">
    <source>
        <dbReference type="ARBA" id="ARBA00022525"/>
    </source>
</evidence>
<dbReference type="Gene3D" id="3.30.1350.10">
    <property type="entry name" value="Thionin-like"/>
    <property type="match status" value="1"/>
</dbReference>
<dbReference type="PANTHER" id="PTHR33920:SF2">
    <property type="entry name" value="THIONIN-2.1-RELATED"/>
    <property type="match status" value="1"/>
</dbReference>
<protein>
    <recommendedName>
        <fullName evidence="9">Acidic protein</fullName>
    </recommendedName>
</protein>
<feature type="signal peptide" evidence="6">
    <location>
        <begin position="1"/>
        <end position="29"/>
    </location>
</feature>
<evidence type="ECO:0000313" key="7">
    <source>
        <dbReference type="EMBL" id="MCL7027375.1"/>
    </source>
</evidence>
<keyword evidence="2" id="KW-0964">Secreted</keyword>
<dbReference type="Proteomes" id="UP001177140">
    <property type="component" value="Unassembled WGS sequence"/>
</dbReference>
<keyword evidence="3" id="KW-0800">Toxin</keyword>
<evidence type="ECO:0000256" key="5">
    <source>
        <dbReference type="ARBA" id="ARBA00023157"/>
    </source>
</evidence>
<dbReference type="PRINTS" id="PR00287">
    <property type="entry name" value="THIONIN"/>
</dbReference>
<dbReference type="Pfam" id="PF00321">
    <property type="entry name" value="Thionin"/>
    <property type="match status" value="1"/>
</dbReference>
<keyword evidence="4" id="KW-0611">Plant defense</keyword>
<organism evidence="7 8">
    <name type="scientific">Papaver nudicaule</name>
    <name type="common">Iceland poppy</name>
    <dbReference type="NCBI Taxonomy" id="74823"/>
    <lineage>
        <taxon>Eukaryota</taxon>
        <taxon>Viridiplantae</taxon>
        <taxon>Streptophyta</taxon>
        <taxon>Embryophyta</taxon>
        <taxon>Tracheophyta</taxon>
        <taxon>Spermatophyta</taxon>
        <taxon>Magnoliopsida</taxon>
        <taxon>Ranunculales</taxon>
        <taxon>Papaveraceae</taxon>
        <taxon>Papaveroideae</taxon>
        <taxon>Papaver</taxon>
    </lineage>
</organism>
<evidence type="ECO:0000256" key="4">
    <source>
        <dbReference type="ARBA" id="ARBA00022821"/>
    </source>
</evidence>
<reference evidence="7" key="1">
    <citation type="submission" date="2022-03" db="EMBL/GenBank/DDBJ databases">
        <title>A functionally conserved STORR gene fusion in Papaver species that diverged 16.8 million years ago.</title>
        <authorList>
            <person name="Catania T."/>
        </authorList>
    </citation>
    <scope>NUCLEOTIDE SEQUENCE</scope>
    <source>
        <strain evidence="7">S-191538</strain>
    </source>
</reference>
<dbReference type="InterPro" id="IPR036391">
    <property type="entry name" value="Thionin-like_sf"/>
</dbReference>
<dbReference type="InterPro" id="IPR001010">
    <property type="entry name" value="Thionin"/>
</dbReference>
<comment type="subcellular location">
    <subcellularLocation>
        <location evidence="1">Secreted</location>
    </subcellularLocation>
</comment>
<feature type="chain" id="PRO_5041210724" description="Acidic protein" evidence="6">
    <location>
        <begin position="30"/>
        <end position="117"/>
    </location>
</feature>
<evidence type="ECO:0008006" key="9">
    <source>
        <dbReference type="Google" id="ProtNLM"/>
    </source>
</evidence>
<dbReference type="GO" id="GO:0005576">
    <property type="term" value="C:extracellular region"/>
    <property type="evidence" value="ECO:0007669"/>
    <property type="project" value="UniProtKB-SubCell"/>
</dbReference>
<evidence type="ECO:0000256" key="6">
    <source>
        <dbReference type="SAM" id="SignalP"/>
    </source>
</evidence>
<proteinExistence type="predicted"/>
<keyword evidence="5" id="KW-1015">Disulfide bond</keyword>
<accession>A0AA41S2M9</accession>
<evidence type="ECO:0000256" key="1">
    <source>
        <dbReference type="ARBA" id="ARBA00004613"/>
    </source>
</evidence>
<dbReference type="PROSITE" id="PS00271">
    <property type="entry name" value="THIONIN"/>
    <property type="match status" value="1"/>
</dbReference>